<dbReference type="InterPro" id="IPR051014">
    <property type="entry name" value="Cation_Transport_ATPase_IB"/>
</dbReference>
<evidence type="ECO:0000256" key="5">
    <source>
        <dbReference type="ARBA" id="ARBA00022989"/>
    </source>
</evidence>
<dbReference type="PANTHER" id="PTHR48085">
    <property type="entry name" value="CADMIUM/ZINC-TRANSPORTING ATPASE HMA2-RELATED"/>
    <property type="match status" value="1"/>
</dbReference>
<dbReference type="InterPro" id="IPR001757">
    <property type="entry name" value="P_typ_ATPase"/>
</dbReference>
<evidence type="ECO:0000256" key="8">
    <source>
        <dbReference type="ARBA" id="ARBA00047308"/>
    </source>
</evidence>
<evidence type="ECO:0000256" key="6">
    <source>
        <dbReference type="ARBA" id="ARBA00023136"/>
    </source>
</evidence>
<dbReference type="Pfam" id="PF00702">
    <property type="entry name" value="Hydrolase"/>
    <property type="match status" value="1"/>
</dbReference>
<keyword evidence="9" id="KW-0547">Nucleotide-binding</keyword>
<comment type="caution">
    <text evidence="11">The sequence shown here is derived from an EMBL/GenBank/DDBJ whole genome shotgun (WGS) entry which is preliminary data.</text>
</comment>
<keyword evidence="6" id="KW-0472">Membrane</keyword>
<dbReference type="SFLD" id="SFLDS00003">
    <property type="entry name" value="Haloacid_Dehalogenase"/>
    <property type="match status" value="1"/>
</dbReference>
<evidence type="ECO:0000256" key="7">
    <source>
        <dbReference type="ARBA" id="ARBA00039097"/>
    </source>
</evidence>
<dbReference type="GO" id="GO:0046872">
    <property type="term" value="F:metal ion binding"/>
    <property type="evidence" value="ECO:0007669"/>
    <property type="project" value="UniProtKB-KW"/>
</dbReference>
<evidence type="ECO:0000313" key="11">
    <source>
        <dbReference type="EMBL" id="KIX15331.1"/>
    </source>
</evidence>
<feature type="domain" description="P-type ATPase A" evidence="10">
    <location>
        <begin position="187"/>
        <end position="283"/>
    </location>
</feature>
<dbReference type="Proteomes" id="UP000032233">
    <property type="component" value="Unassembled WGS sequence"/>
</dbReference>
<proteinExistence type="inferred from homology"/>
<keyword evidence="9" id="KW-0479">Metal-binding</keyword>
<dbReference type="SUPFAM" id="SSF56784">
    <property type="entry name" value="HAD-like"/>
    <property type="match status" value="1"/>
</dbReference>
<dbReference type="InterPro" id="IPR036412">
    <property type="entry name" value="HAD-like_sf"/>
</dbReference>
<protein>
    <recommendedName>
        <fullName evidence="7">P-type Zn(2+) transporter</fullName>
        <ecNumber evidence="7">7.2.2.12</ecNumber>
    </recommendedName>
</protein>
<evidence type="ECO:0000256" key="1">
    <source>
        <dbReference type="ARBA" id="ARBA00004370"/>
    </source>
</evidence>
<dbReference type="Gene3D" id="2.70.150.10">
    <property type="entry name" value="Calcium-transporting ATPase, cytoplasmic transduction domain A"/>
    <property type="match status" value="1"/>
</dbReference>
<evidence type="ECO:0000313" key="12">
    <source>
        <dbReference type="Proteomes" id="UP000032233"/>
    </source>
</evidence>
<dbReference type="InterPro" id="IPR008250">
    <property type="entry name" value="ATPase_P-typ_transduc_dom_A_sf"/>
</dbReference>
<keyword evidence="9" id="KW-0067">ATP-binding</keyword>
<comment type="catalytic activity">
    <reaction evidence="8">
        <text>Zn(2+)(in) + ATP + H2O = Zn(2+)(out) + ADP + phosphate + H(+)</text>
        <dbReference type="Rhea" id="RHEA:20621"/>
        <dbReference type="ChEBI" id="CHEBI:15377"/>
        <dbReference type="ChEBI" id="CHEBI:15378"/>
        <dbReference type="ChEBI" id="CHEBI:29105"/>
        <dbReference type="ChEBI" id="CHEBI:30616"/>
        <dbReference type="ChEBI" id="CHEBI:43474"/>
        <dbReference type="ChEBI" id="CHEBI:456216"/>
        <dbReference type="EC" id="7.2.2.12"/>
    </reaction>
</comment>
<dbReference type="GO" id="GO:0005524">
    <property type="term" value="F:ATP binding"/>
    <property type="evidence" value="ECO:0007669"/>
    <property type="project" value="UniProtKB-UniRule"/>
</dbReference>
<dbReference type="InterPro" id="IPR044492">
    <property type="entry name" value="P_typ_ATPase_HD_dom"/>
</dbReference>
<dbReference type="InterPro" id="IPR018303">
    <property type="entry name" value="ATPase_P-typ_P_site"/>
</dbReference>
<dbReference type="GO" id="GO:0016463">
    <property type="term" value="F:P-type zinc transporter activity"/>
    <property type="evidence" value="ECO:0007669"/>
    <property type="project" value="UniProtKB-EC"/>
</dbReference>
<dbReference type="PANTHER" id="PTHR48085:SF5">
    <property type="entry name" value="CADMIUM_ZINC-TRANSPORTING ATPASE HMA4-RELATED"/>
    <property type="match status" value="1"/>
</dbReference>
<keyword evidence="3" id="KW-0812">Transmembrane</keyword>
<dbReference type="PRINTS" id="PR00119">
    <property type="entry name" value="CATATPASE"/>
</dbReference>
<dbReference type="InterPro" id="IPR023214">
    <property type="entry name" value="HAD_sf"/>
</dbReference>
<dbReference type="AlphaFoldDB" id="A0A0D2JHX3"/>
<accession>A0A0D2JHX3</accession>
<dbReference type="SUPFAM" id="SSF81653">
    <property type="entry name" value="Calcium ATPase, transduction domain A"/>
    <property type="match status" value="1"/>
</dbReference>
<evidence type="ECO:0000256" key="3">
    <source>
        <dbReference type="ARBA" id="ARBA00022692"/>
    </source>
</evidence>
<dbReference type="STRING" id="1429043.X474_04150"/>
<organism evidence="11 12">
    <name type="scientific">Dethiosulfatarculus sandiegensis</name>
    <dbReference type="NCBI Taxonomy" id="1429043"/>
    <lineage>
        <taxon>Bacteria</taxon>
        <taxon>Pseudomonadati</taxon>
        <taxon>Thermodesulfobacteriota</taxon>
        <taxon>Desulfarculia</taxon>
        <taxon>Desulfarculales</taxon>
        <taxon>Desulfarculaceae</taxon>
        <taxon>Dethiosulfatarculus</taxon>
    </lineage>
</organism>
<dbReference type="Gene3D" id="3.40.1110.10">
    <property type="entry name" value="Calcium-transporting ATPase, cytoplasmic domain N"/>
    <property type="match status" value="1"/>
</dbReference>
<reference evidence="11 12" key="1">
    <citation type="submission" date="2013-11" db="EMBL/GenBank/DDBJ databases">
        <title>Metagenomic analysis of a methanogenic consortium involved in long chain n-alkane degradation.</title>
        <authorList>
            <person name="Davidova I.A."/>
            <person name="Callaghan A.V."/>
            <person name="Wawrik B."/>
            <person name="Pruitt S."/>
            <person name="Marks C."/>
            <person name="Duncan K.E."/>
            <person name="Suflita J.M."/>
        </authorList>
    </citation>
    <scope>NUCLEOTIDE SEQUENCE [LARGE SCALE GENOMIC DNA]</scope>
    <source>
        <strain evidence="11 12">SPR</strain>
    </source>
</reference>
<keyword evidence="5" id="KW-1133">Transmembrane helix</keyword>
<dbReference type="SFLD" id="SFLDF00027">
    <property type="entry name" value="p-type_atpase"/>
    <property type="match status" value="1"/>
</dbReference>
<dbReference type="InterPro" id="IPR023299">
    <property type="entry name" value="ATPase_P-typ_cyto_dom_N"/>
</dbReference>
<keyword evidence="4" id="KW-1278">Translocase</keyword>
<keyword evidence="9" id="KW-1003">Cell membrane</keyword>
<dbReference type="Gene3D" id="3.40.50.1000">
    <property type="entry name" value="HAD superfamily/HAD-like"/>
    <property type="match status" value="1"/>
</dbReference>
<dbReference type="NCBIfam" id="TIGR01494">
    <property type="entry name" value="ATPase_P-type"/>
    <property type="match status" value="1"/>
</dbReference>
<evidence type="ECO:0000256" key="4">
    <source>
        <dbReference type="ARBA" id="ARBA00022967"/>
    </source>
</evidence>
<dbReference type="PROSITE" id="PS00154">
    <property type="entry name" value="ATPASE_E1_E2"/>
    <property type="match status" value="1"/>
</dbReference>
<dbReference type="GO" id="GO:0005886">
    <property type="term" value="C:plasma membrane"/>
    <property type="evidence" value="ECO:0007669"/>
    <property type="project" value="UniProtKB-SubCell"/>
</dbReference>
<dbReference type="EMBL" id="AZAC01000003">
    <property type="protein sequence ID" value="KIX15331.1"/>
    <property type="molecule type" value="Genomic_DNA"/>
</dbReference>
<comment type="subcellular location">
    <subcellularLocation>
        <location evidence="9">Cell membrane</location>
    </subcellularLocation>
    <subcellularLocation>
        <location evidence="1">Membrane</location>
    </subcellularLocation>
</comment>
<name>A0A0D2JHX3_9BACT</name>
<comment type="similarity">
    <text evidence="2 9">Belongs to the cation transport ATPase (P-type) (TC 3.A.3) family. Type IB subfamily.</text>
</comment>
<dbReference type="NCBIfam" id="TIGR01525">
    <property type="entry name" value="ATPase-IB_hvy"/>
    <property type="match status" value="1"/>
</dbReference>
<dbReference type="InParanoid" id="A0A0D2JHX3"/>
<dbReference type="SFLD" id="SFLDG00002">
    <property type="entry name" value="C1.7:_P-type_atpase_like"/>
    <property type="match status" value="1"/>
</dbReference>
<dbReference type="InterPro" id="IPR027256">
    <property type="entry name" value="P-typ_ATPase_IB"/>
</dbReference>
<dbReference type="InterPro" id="IPR059000">
    <property type="entry name" value="ATPase_P-type_domA"/>
</dbReference>
<dbReference type="Pfam" id="PF00122">
    <property type="entry name" value="E1-E2_ATPase"/>
    <property type="match status" value="1"/>
</dbReference>
<sequence length="690" mass="74319">MVHETPNRVRLRCTLLYRPELDLDYVKAILSSFKGVTQVRLNPRAASITVHYDGRSGVKELLVSTLDNLPQEAYLPRVQENDQMDLLNVTALGAFALVSPFLPRPLAKGLSWLAAAPTLMKGVETLLSKGVKVEVLDAAAVGMSLARADYFTANAIVALLTLGRYLEYTSDKKSVDLLTSLLKPQVEKVWVEIDGAEVSMAADQLEIGSLVIVGSGEMIPVDGRVEEGEASLNQSSITGEAAPRHVAPGDAVLSGAVVQEGRIKIKAGQVGNQTSMARVNRFLENSLRHKSEPERRTEELADKLVPFSLGLGLAEYAFTRDFRRAASVLTVDYSCALKLAGPVGVRTSMYNASQSGVMIKGAQALESMAGVDTIVFDKTGTLTTGDLKVTQVVPFNRLSEDRLLAMAAGAEEHYTHPVAKAVVKRAEEKGLPLPAMSQVDFIVAHGISAYVDGIRVLVGSHHFICEDEGVDTSQADLMASKFRQEGKSILYVARKGVLEGLVVMEDEVRPEAPMVLKNLKEQGLKKIVVLTGDHMETARHLADNLGEVDQIHWELKPEDKAEIVKGLQAQGTKLAFVGDGVNDAPALVSADVGICMPLGADLARESAQVLLMHDDLRGLAVAREIAVRSQSTLNHCFRATLALNTAVLALASMGVLSPLTSAIMHNTSTILTLGYATTRSMAKTKMAEKN</sequence>
<dbReference type="EC" id="7.2.2.12" evidence="7"/>
<evidence type="ECO:0000259" key="10">
    <source>
        <dbReference type="Pfam" id="PF00122"/>
    </source>
</evidence>
<dbReference type="PATRIC" id="fig|1429043.3.peg.881"/>
<keyword evidence="12" id="KW-1185">Reference proteome</keyword>
<gene>
    <name evidence="11" type="ORF">X474_04150</name>
</gene>
<evidence type="ECO:0000256" key="2">
    <source>
        <dbReference type="ARBA" id="ARBA00006024"/>
    </source>
</evidence>
<dbReference type="GO" id="GO:0016887">
    <property type="term" value="F:ATP hydrolysis activity"/>
    <property type="evidence" value="ECO:0007669"/>
    <property type="project" value="InterPro"/>
</dbReference>
<evidence type="ECO:0000256" key="9">
    <source>
        <dbReference type="RuleBase" id="RU362081"/>
    </source>
</evidence>